<evidence type="ECO:0000256" key="1">
    <source>
        <dbReference type="ARBA" id="ARBA00011955"/>
    </source>
</evidence>
<evidence type="ECO:0000256" key="9">
    <source>
        <dbReference type="ARBA" id="ARBA00048540"/>
    </source>
</evidence>
<proteinExistence type="inferred from homology"/>
<evidence type="ECO:0000256" key="5">
    <source>
        <dbReference type="ARBA" id="ARBA00022723"/>
    </source>
</evidence>
<accession>A0A7X3FT41</accession>
<evidence type="ECO:0000256" key="8">
    <source>
        <dbReference type="ARBA" id="ARBA00031306"/>
    </source>
</evidence>
<comment type="caution">
    <text evidence="13">The sequence shown here is derived from an EMBL/GenBank/DDBJ whole genome shotgun (WGS) entry which is preliminary data.</text>
</comment>
<protein>
    <recommendedName>
        <fullName evidence="2 10">FAD:protein FMN transferase</fullName>
        <ecNumber evidence="1 10">2.7.1.180</ecNumber>
    </recommendedName>
    <alternativeName>
        <fullName evidence="8 10">Flavin transferase</fullName>
    </alternativeName>
</protein>
<dbReference type="GO" id="GO:0046872">
    <property type="term" value="F:metal ion binding"/>
    <property type="evidence" value="ECO:0007669"/>
    <property type="project" value="UniProtKB-UniRule"/>
</dbReference>
<dbReference type="GO" id="GO:0016740">
    <property type="term" value="F:transferase activity"/>
    <property type="evidence" value="ECO:0007669"/>
    <property type="project" value="UniProtKB-UniRule"/>
</dbReference>
<comment type="similarity">
    <text evidence="10">Belongs to the ApbE family.</text>
</comment>
<feature type="binding site" evidence="11">
    <location>
        <position position="276"/>
    </location>
    <ligand>
        <name>Mg(2+)</name>
        <dbReference type="ChEBI" id="CHEBI:18420"/>
    </ligand>
</feature>
<comment type="catalytic activity">
    <reaction evidence="9 10">
        <text>L-threonyl-[protein] + FAD = FMN-L-threonyl-[protein] + AMP + H(+)</text>
        <dbReference type="Rhea" id="RHEA:36847"/>
        <dbReference type="Rhea" id="RHEA-COMP:11060"/>
        <dbReference type="Rhea" id="RHEA-COMP:11061"/>
        <dbReference type="ChEBI" id="CHEBI:15378"/>
        <dbReference type="ChEBI" id="CHEBI:30013"/>
        <dbReference type="ChEBI" id="CHEBI:57692"/>
        <dbReference type="ChEBI" id="CHEBI:74257"/>
        <dbReference type="ChEBI" id="CHEBI:456215"/>
        <dbReference type="EC" id="2.7.1.180"/>
    </reaction>
</comment>
<evidence type="ECO:0000256" key="10">
    <source>
        <dbReference type="PIRNR" id="PIRNR006268"/>
    </source>
</evidence>
<dbReference type="PROSITE" id="PS51318">
    <property type="entry name" value="TAT"/>
    <property type="match status" value="1"/>
</dbReference>
<evidence type="ECO:0000313" key="13">
    <source>
        <dbReference type="EMBL" id="MVT00166.1"/>
    </source>
</evidence>
<evidence type="ECO:0000256" key="6">
    <source>
        <dbReference type="ARBA" id="ARBA00022827"/>
    </source>
</evidence>
<dbReference type="InterPro" id="IPR024932">
    <property type="entry name" value="ApbE"/>
</dbReference>
<comment type="cofactor">
    <cofactor evidence="11">
        <name>Mg(2+)</name>
        <dbReference type="ChEBI" id="CHEBI:18420"/>
    </cofactor>
    <cofactor evidence="11">
        <name>Mn(2+)</name>
        <dbReference type="ChEBI" id="CHEBI:29035"/>
    </cofactor>
    <text evidence="11">Magnesium. Can also use manganese.</text>
</comment>
<organism evidence="13 14">
    <name type="scientific">Devosia marina</name>
    <dbReference type="NCBI Taxonomy" id="2683198"/>
    <lineage>
        <taxon>Bacteria</taxon>
        <taxon>Pseudomonadati</taxon>
        <taxon>Pseudomonadota</taxon>
        <taxon>Alphaproteobacteria</taxon>
        <taxon>Hyphomicrobiales</taxon>
        <taxon>Devosiaceae</taxon>
        <taxon>Devosia</taxon>
    </lineage>
</organism>
<sequence length="321" mass="33236">MIMLTRRNFMALSAATLVTGAVPALARQLTTLGGGAFGSYWRLSVPQGIDHDAVSISFSHIIAAVEQLFSPYRADSVLSQFNRHDGTDWQVVPDAFSTLVGQSLTLAQACGGVFDPTVGPAVARQGFGPISGVTGSFEELAAQPGAARKRRGGLTVDLCGIAKGEALGRMAAALAQSGVTDYLLDLGGEVIARGQHPEGRGWQVGVEMPGGSGVAHILRLDDRTVATSGNSVQSYAHAGRSFGHIVDPASGRAADTRLASVSVLGRDPALADGWATAIAAAGVENGVALAEQRGLDALFLVREDDRLHSVFTGDFSSAVEV</sequence>
<evidence type="ECO:0000256" key="7">
    <source>
        <dbReference type="ARBA" id="ARBA00022842"/>
    </source>
</evidence>
<feature type="signal peptide" evidence="12">
    <location>
        <begin position="1"/>
        <end position="26"/>
    </location>
</feature>
<evidence type="ECO:0000256" key="11">
    <source>
        <dbReference type="PIRSR" id="PIRSR006268-2"/>
    </source>
</evidence>
<dbReference type="InterPro" id="IPR006311">
    <property type="entry name" value="TAT_signal"/>
</dbReference>
<evidence type="ECO:0000256" key="2">
    <source>
        <dbReference type="ARBA" id="ARBA00016337"/>
    </source>
</evidence>
<feature type="binding site" evidence="11">
    <location>
        <position position="272"/>
    </location>
    <ligand>
        <name>Mg(2+)</name>
        <dbReference type="ChEBI" id="CHEBI:18420"/>
    </ligand>
</feature>
<dbReference type="Pfam" id="PF02424">
    <property type="entry name" value="ApbE"/>
    <property type="match status" value="1"/>
</dbReference>
<keyword evidence="6 10" id="KW-0274">FAD</keyword>
<keyword evidence="14" id="KW-1185">Reference proteome</keyword>
<feature type="chain" id="PRO_5039950203" description="FAD:protein FMN transferase" evidence="12">
    <location>
        <begin position="27"/>
        <end position="321"/>
    </location>
</feature>
<dbReference type="EMBL" id="WQRF01000004">
    <property type="protein sequence ID" value="MVT00166.1"/>
    <property type="molecule type" value="Genomic_DNA"/>
</dbReference>
<keyword evidence="5 10" id="KW-0479">Metal-binding</keyword>
<dbReference type="AlphaFoldDB" id="A0A7X3FT41"/>
<dbReference type="PANTHER" id="PTHR30040">
    <property type="entry name" value="THIAMINE BIOSYNTHESIS LIPOPROTEIN APBE"/>
    <property type="match status" value="1"/>
</dbReference>
<name>A0A7X3FT41_9HYPH</name>
<reference evidence="13 14" key="1">
    <citation type="submission" date="2019-12" db="EMBL/GenBank/DDBJ databases">
        <title>Devosia maris sp. nov., isolated from the deep seawater.</title>
        <authorList>
            <person name="Liu Y."/>
        </authorList>
    </citation>
    <scope>NUCLEOTIDE SEQUENCE [LARGE SCALE GENOMIC DNA]</scope>
    <source>
        <strain evidence="13 14">L53-10-65</strain>
    </source>
</reference>
<dbReference type="EC" id="2.7.1.180" evidence="1 10"/>
<dbReference type="SUPFAM" id="SSF143631">
    <property type="entry name" value="ApbE-like"/>
    <property type="match status" value="1"/>
</dbReference>
<evidence type="ECO:0000256" key="4">
    <source>
        <dbReference type="ARBA" id="ARBA00022679"/>
    </source>
</evidence>
<dbReference type="PIRSF" id="PIRSF006268">
    <property type="entry name" value="ApbE"/>
    <property type="match status" value="1"/>
</dbReference>
<keyword evidence="3 10" id="KW-0285">Flavoprotein</keyword>
<keyword evidence="4 10" id="KW-0808">Transferase</keyword>
<evidence type="ECO:0000256" key="3">
    <source>
        <dbReference type="ARBA" id="ARBA00022630"/>
    </source>
</evidence>
<keyword evidence="12" id="KW-0732">Signal</keyword>
<evidence type="ECO:0000256" key="12">
    <source>
        <dbReference type="SAM" id="SignalP"/>
    </source>
</evidence>
<dbReference type="Gene3D" id="3.10.520.10">
    <property type="entry name" value="ApbE-like domains"/>
    <property type="match status" value="1"/>
</dbReference>
<evidence type="ECO:0000313" key="14">
    <source>
        <dbReference type="Proteomes" id="UP000438106"/>
    </source>
</evidence>
<dbReference type="InterPro" id="IPR003374">
    <property type="entry name" value="ApbE-like_sf"/>
</dbReference>
<gene>
    <name evidence="13" type="ORF">GO014_14145</name>
</gene>
<feature type="binding site" evidence="11">
    <location>
        <position position="160"/>
    </location>
    <ligand>
        <name>Mg(2+)</name>
        <dbReference type="ChEBI" id="CHEBI:18420"/>
    </ligand>
</feature>
<dbReference type="Proteomes" id="UP000438106">
    <property type="component" value="Unassembled WGS sequence"/>
</dbReference>
<keyword evidence="7 10" id="KW-0460">Magnesium</keyword>
<dbReference type="PANTHER" id="PTHR30040:SF2">
    <property type="entry name" value="FAD:PROTEIN FMN TRANSFERASE"/>
    <property type="match status" value="1"/>
</dbReference>